<accession>A0ABP8IG43</accession>
<keyword evidence="1" id="KW-0472">Membrane</keyword>
<proteinExistence type="predicted"/>
<dbReference type="InterPro" id="IPR045584">
    <property type="entry name" value="Pilin-like"/>
</dbReference>
<dbReference type="EMBL" id="BAABGJ010000081">
    <property type="protein sequence ID" value="GAA4357989.1"/>
    <property type="molecule type" value="Genomic_DNA"/>
</dbReference>
<dbReference type="RefSeq" id="WP_345541703.1">
    <property type="nucleotide sequence ID" value="NZ_BAABGJ010000081.1"/>
</dbReference>
<reference evidence="3" key="1">
    <citation type="journal article" date="2019" name="Int. J. Syst. Evol. Microbiol.">
        <title>The Global Catalogue of Microorganisms (GCM) 10K type strain sequencing project: providing services to taxonomists for standard genome sequencing and annotation.</title>
        <authorList>
            <consortium name="The Broad Institute Genomics Platform"/>
            <consortium name="The Broad Institute Genome Sequencing Center for Infectious Disease"/>
            <person name="Wu L."/>
            <person name="Ma J."/>
        </authorList>
    </citation>
    <scope>NUCLEOTIDE SEQUENCE [LARGE SCALE GENOMIC DNA]</scope>
    <source>
        <strain evidence="3">JCM 17804</strain>
    </source>
</reference>
<evidence type="ECO:0000313" key="2">
    <source>
        <dbReference type="EMBL" id="GAA4357989.1"/>
    </source>
</evidence>
<organism evidence="2 3">
    <name type="scientific">Variovorax defluvii</name>
    <dbReference type="NCBI Taxonomy" id="913761"/>
    <lineage>
        <taxon>Bacteria</taxon>
        <taxon>Pseudomonadati</taxon>
        <taxon>Pseudomonadota</taxon>
        <taxon>Betaproteobacteria</taxon>
        <taxon>Burkholderiales</taxon>
        <taxon>Comamonadaceae</taxon>
        <taxon>Variovorax</taxon>
    </lineage>
</organism>
<dbReference type="InterPro" id="IPR031982">
    <property type="entry name" value="PilE-like"/>
</dbReference>
<keyword evidence="1" id="KW-0812">Transmembrane</keyword>
<evidence type="ECO:0000313" key="3">
    <source>
        <dbReference type="Proteomes" id="UP001500975"/>
    </source>
</evidence>
<dbReference type="Gene3D" id="3.30.700.10">
    <property type="entry name" value="Glycoprotein, Type 4 Pilin"/>
    <property type="match status" value="1"/>
</dbReference>
<dbReference type="NCBIfam" id="TIGR02532">
    <property type="entry name" value="IV_pilin_GFxxxE"/>
    <property type="match status" value="1"/>
</dbReference>
<keyword evidence="1" id="KW-1133">Transmembrane helix</keyword>
<gene>
    <name evidence="2" type="ORF">GCM10023165_52490</name>
</gene>
<comment type="caution">
    <text evidence="2">The sequence shown here is derived from an EMBL/GenBank/DDBJ whole genome shotgun (WGS) entry which is preliminary data.</text>
</comment>
<dbReference type="Pfam" id="PF07963">
    <property type="entry name" value="N_methyl"/>
    <property type="match status" value="1"/>
</dbReference>
<dbReference type="InterPro" id="IPR012902">
    <property type="entry name" value="N_methyl_site"/>
</dbReference>
<dbReference type="PROSITE" id="PS00409">
    <property type="entry name" value="PROKAR_NTER_METHYL"/>
    <property type="match status" value="1"/>
</dbReference>
<evidence type="ECO:0000256" key="1">
    <source>
        <dbReference type="SAM" id="Phobius"/>
    </source>
</evidence>
<name>A0ABP8IG43_9BURK</name>
<dbReference type="SUPFAM" id="SSF54523">
    <property type="entry name" value="Pili subunits"/>
    <property type="match status" value="1"/>
</dbReference>
<keyword evidence="3" id="KW-1185">Reference proteome</keyword>
<dbReference type="Proteomes" id="UP001500975">
    <property type="component" value="Unassembled WGS sequence"/>
</dbReference>
<dbReference type="Pfam" id="PF16732">
    <property type="entry name" value="ComP_DUS"/>
    <property type="match status" value="1"/>
</dbReference>
<feature type="transmembrane region" description="Helical" evidence="1">
    <location>
        <begin position="33"/>
        <end position="54"/>
    </location>
</feature>
<protein>
    <submittedName>
        <fullName evidence="2">Type IV pilin protein</fullName>
    </submittedName>
</protein>
<sequence length="161" mass="16814">MCPLPVYFSSPPDHPRWAARCGAVRLPSRGFTLIELMITVAVVAILAAVAYPSYTRYIVRSNRSAAQGAMLELSNLQQRHLLDARSYAANLAALNWTVPSTVQSNYTITTAPKTGAALPGFTVTATPIGSQLAGDTACGTLAIDEAGVKSASGTSGVAGCW</sequence>